<dbReference type="STRING" id="231916.A0A409W419"/>
<gene>
    <name evidence="3" type="ORF">CVT26_015227</name>
</gene>
<dbReference type="EMBL" id="NHYE01005414">
    <property type="protein sequence ID" value="PPQ73269.1"/>
    <property type="molecule type" value="Genomic_DNA"/>
</dbReference>
<keyword evidence="4" id="KW-1185">Reference proteome</keyword>
<keyword evidence="1" id="KW-0472">Membrane</keyword>
<keyword evidence="1" id="KW-0812">Transmembrane</keyword>
<dbReference type="InParanoid" id="A0A409W419"/>
<evidence type="ECO:0000313" key="3">
    <source>
        <dbReference type="EMBL" id="PPQ73269.1"/>
    </source>
</evidence>
<organism evidence="3 4">
    <name type="scientific">Gymnopilus dilepis</name>
    <dbReference type="NCBI Taxonomy" id="231916"/>
    <lineage>
        <taxon>Eukaryota</taxon>
        <taxon>Fungi</taxon>
        <taxon>Dikarya</taxon>
        <taxon>Basidiomycota</taxon>
        <taxon>Agaricomycotina</taxon>
        <taxon>Agaricomycetes</taxon>
        <taxon>Agaricomycetidae</taxon>
        <taxon>Agaricales</taxon>
        <taxon>Agaricineae</taxon>
        <taxon>Hymenogastraceae</taxon>
        <taxon>Gymnopilus</taxon>
    </lineage>
</organism>
<name>A0A409W419_9AGAR</name>
<evidence type="ECO:0000256" key="1">
    <source>
        <dbReference type="SAM" id="Phobius"/>
    </source>
</evidence>
<reference evidence="3 4" key="1">
    <citation type="journal article" date="2018" name="Evol. Lett.">
        <title>Horizontal gene cluster transfer increased hallucinogenic mushroom diversity.</title>
        <authorList>
            <person name="Reynolds H.T."/>
            <person name="Vijayakumar V."/>
            <person name="Gluck-Thaler E."/>
            <person name="Korotkin H.B."/>
            <person name="Matheny P.B."/>
            <person name="Slot J.C."/>
        </authorList>
    </citation>
    <scope>NUCLEOTIDE SEQUENCE [LARGE SCALE GENOMIC DNA]</scope>
    <source>
        <strain evidence="3 4">SRW20</strain>
    </source>
</reference>
<dbReference type="OrthoDB" id="47375at2759"/>
<dbReference type="Proteomes" id="UP000284706">
    <property type="component" value="Unassembled WGS sequence"/>
</dbReference>
<dbReference type="AlphaFoldDB" id="A0A409W419"/>
<proteinExistence type="predicted"/>
<feature type="domain" description="Glycosyl transferase family 25" evidence="2">
    <location>
        <begin position="257"/>
        <end position="377"/>
    </location>
</feature>
<evidence type="ECO:0000313" key="4">
    <source>
        <dbReference type="Proteomes" id="UP000284706"/>
    </source>
</evidence>
<dbReference type="Pfam" id="PF01755">
    <property type="entry name" value="Glyco_transf_25"/>
    <property type="match status" value="1"/>
</dbReference>
<feature type="transmembrane region" description="Helical" evidence="1">
    <location>
        <begin position="77"/>
        <end position="95"/>
    </location>
</feature>
<sequence length="439" mass="49729">MVKMRKVSSGRKRIATVCSCQRPKIIRRTPKRHDAQFFRLELLPVPLQALQGKISKREERQTMALFLMALSSRKTSTLLLVFCLTLTALLFLYFGNTLLLATHQLDFGRLPGDTTHTGSLEFIDQIYVLSLPNRQSRRQDMEKLRHSLGLTWGYVDALPADSPLVERIAEWVTFVRSRYSNGSTTTLKSRGHPLFFTWPEDIDALATSSQELNPWSADLEQSSNSGKSFNLPSQPLTCATEDFKIVPLSAELPEHLFLTHARIACWYSHLSVIQKVANSDKPDTVGAALILEDDVDMEQDIALQLRILWPCLPDGWDIVFLGHCWSDERNGRPLTQDIVNSTFGESLDRHLYASSSPKCTHAYVLSRTGARRLLLHLRYPPFAFSRAIDQALSWLIQSGRLRSYSVVPSLVVQRKIEKSDVMSGVGSKWKDRLTNGIFN</sequence>
<evidence type="ECO:0000259" key="2">
    <source>
        <dbReference type="Pfam" id="PF01755"/>
    </source>
</evidence>
<keyword evidence="1" id="KW-1133">Transmembrane helix</keyword>
<comment type="caution">
    <text evidence="3">The sequence shown here is derived from an EMBL/GenBank/DDBJ whole genome shotgun (WGS) entry which is preliminary data.</text>
</comment>
<accession>A0A409W419</accession>
<dbReference type="InterPro" id="IPR002654">
    <property type="entry name" value="Glyco_trans_25"/>
</dbReference>
<protein>
    <recommendedName>
        <fullName evidence="2">Glycosyl transferase family 25 domain-containing protein</fullName>
    </recommendedName>
</protein>